<name>A0A7X4GQH0_9BURK</name>
<organism evidence="2 3">
    <name type="scientific">Duganella rivi</name>
    <dbReference type="NCBI Taxonomy" id="2666083"/>
    <lineage>
        <taxon>Bacteria</taxon>
        <taxon>Pseudomonadati</taxon>
        <taxon>Pseudomonadota</taxon>
        <taxon>Betaproteobacteria</taxon>
        <taxon>Burkholderiales</taxon>
        <taxon>Oxalobacteraceae</taxon>
        <taxon>Telluria group</taxon>
        <taxon>Duganella</taxon>
    </lineage>
</organism>
<sequence length="257" mass="28732">MNEAALAELARLIVQKELFGNVWFYITLIALAGVGAMFSSFIRSYGGEQGKFKAIQENFDEVKHQLAQTTFTAKTVEMALAHSDWSVREYKTLRREKLEEVMLTLYATRSWLARQMTAPHETVSFEPADSPIDKLDMLVTLYFPELQTPGADFFLAHQAMIVAILGNIAPVRELNLRREMLKTQIETASNLANPQPTVQELLAALDVASNEYIAARRAFQDSLIPLYRDLQQRSAGFSTAIKAVMSEVITPSAANSP</sequence>
<evidence type="ECO:0000256" key="1">
    <source>
        <dbReference type="SAM" id="Phobius"/>
    </source>
</evidence>
<keyword evidence="1" id="KW-0472">Membrane</keyword>
<reference evidence="2 3" key="1">
    <citation type="submission" date="2019-12" db="EMBL/GenBank/DDBJ databases">
        <title>Novel species isolated from a subtropical stream in China.</title>
        <authorList>
            <person name="Lu H."/>
        </authorList>
    </citation>
    <scope>NUCLEOTIDE SEQUENCE [LARGE SCALE GENOMIC DNA]</scope>
    <source>
        <strain evidence="2 3">FT55W</strain>
    </source>
</reference>
<keyword evidence="1" id="KW-0812">Transmembrane</keyword>
<comment type="caution">
    <text evidence="2">The sequence shown here is derived from an EMBL/GenBank/DDBJ whole genome shotgun (WGS) entry which is preliminary data.</text>
</comment>
<feature type="transmembrane region" description="Helical" evidence="1">
    <location>
        <begin position="22"/>
        <end position="42"/>
    </location>
</feature>
<accession>A0A7X4GQH0</accession>
<keyword evidence="3" id="KW-1185">Reference proteome</keyword>
<dbReference type="Proteomes" id="UP000450012">
    <property type="component" value="Unassembled WGS sequence"/>
</dbReference>
<dbReference type="AlphaFoldDB" id="A0A7X4GQH0"/>
<dbReference type="RefSeq" id="WP_161013322.1">
    <property type="nucleotide sequence ID" value="NZ_WWCK01000002.1"/>
</dbReference>
<gene>
    <name evidence="2" type="ORF">GTP45_08055</name>
</gene>
<evidence type="ECO:0000313" key="2">
    <source>
        <dbReference type="EMBL" id="MYM66779.1"/>
    </source>
</evidence>
<keyword evidence="1" id="KW-1133">Transmembrane helix</keyword>
<dbReference type="EMBL" id="WWCK01000002">
    <property type="protein sequence ID" value="MYM66779.1"/>
    <property type="molecule type" value="Genomic_DNA"/>
</dbReference>
<proteinExistence type="predicted"/>
<evidence type="ECO:0000313" key="3">
    <source>
        <dbReference type="Proteomes" id="UP000450012"/>
    </source>
</evidence>
<protein>
    <submittedName>
        <fullName evidence="2">Uncharacterized protein</fullName>
    </submittedName>
</protein>